<dbReference type="PANTHER" id="PTHR38110">
    <property type="entry name" value="CHROMOSOME 23, WHOLE GENOME SHOTGUN SEQUENCE"/>
    <property type="match status" value="1"/>
</dbReference>
<dbReference type="Gene3D" id="2.40.160.210">
    <property type="entry name" value="Acyl-CoA thioesterase, double hotdog domain"/>
    <property type="match status" value="1"/>
</dbReference>
<sequence length="295" mass="32498">MSALSFDFDKVIAVKEVSRSPTSSVWKADISDEWMIGSVPHGGYILSVILSAASAHFAGNRPDPISINAYFLRPTAANVPAILTVTDIKAGRYSIAQIITEQAGIVTQFATVTYGNISEEQGPTRVIDPDRLPPPSECFPGSFGRRAPEAPKDKPHIGQKVEVLRDSQTLSTTKAERRQWIRFTDGRHPDLISLGFFADASGPLLTNFGKEWLGGECWFPTMEINIQFRAKPSTTTPGRWIGQSVNSRFITNGRHEVDVELYDENGDIVALARQMALVVPWERNLKNASNTAARL</sequence>
<protein>
    <recommendedName>
        <fullName evidence="5">Thioesterase domain-containing protein</fullName>
    </recommendedName>
</protein>
<proteinExistence type="predicted"/>
<dbReference type="SUPFAM" id="SSF54637">
    <property type="entry name" value="Thioesterase/thiol ester dehydrase-isomerase"/>
    <property type="match status" value="2"/>
</dbReference>
<dbReference type="OMA" id="CDMFITP"/>
<dbReference type="InterPro" id="IPR049449">
    <property type="entry name" value="TesB_ACOT8-like_N"/>
</dbReference>
<dbReference type="InterPro" id="IPR049450">
    <property type="entry name" value="ACOT8-like_C"/>
</dbReference>
<dbReference type="GeneID" id="27687893"/>
<evidence type="ECO:0000259" key="1">
    <source>
        <dbReference type="Pfam" id="PF13622"/>
    </source>
</evidence>
<evidence type="ECO:0000313" key="3">
    <source>
        <dbReference type="EMBL" id="KND00106.1"/>
    </source>
</evidence>
<evidence type="ECO:0000313" key="4">
    <source>
        <dbReference type="Proteomes" id="UP000053201"/>
    </source>
</evidence>
<reference evidence="3 4" key="1">
    <citation type="submission" date="2009-08" db="EMBL/GenBank/DDBJ databases">
        <title>The Genome Sequence of Spizellomyces punctatus strain DAOM BR117.</title>
        <authorList>
            <consortium name="The Broad Institute Genome Sequencing Platform"/>
            <person name="Russ C."/>
            <person name="Cuomo C."/>
            <person name="Shea T."/>
            <person name="Young S.K."/>
            <person name="Zeng Q."/>
            <person name="Koehrsen M."/>
            <person name="Haas B."/>
            <person name="Borodovsky M."/>
            <person name="Guigo R."/>
            <person name="Alvarado L."/>
            <person name="Berlin A."/>
            <person name="Bochicchio J."/>
            <person name="Borenstein D."/>
            <person name="Chapman S."/>
            <person name="Chen Z."/>
            <person name="Engels R."/>
            <person name="Freedman E."/>
            <person name="Gellesch M."/>
            <person name="Goldberg J."/>
            <person name="Griggs A."/>
            <person name="Gujja S."/>
            <person name="Heiman D."/>
            <person name="Hepburn T."/>
            <person name="Howarth C."/>
            <person name="Jen D."/>
            <person name="Larson L."/>
            <person name="Lewis B."/>
            <person name="Mehta T."/>
            <person name="Park D."/>
            <person name="Pearson M."/>
            <person name="Roberts A."/>
            <person name="Saif S."/>
            <person name="Shenoy N."/>
            <person name="Sisk P."/>
            <person name="Stolte C."/>
            <person name="Sykes S."/>
            <person name="Thomson T."/>
            <person name="Walk T."/>
            <person name="White J."/>
            <person name="Yandava C."/>
            <person name="Burger G."/>
            <person name="Gray M.W."/>
            <person name="Holland P.W.H."/>
            <person name="King N."/>
            <person name="Lang F.B.F."/>
            <person name="Roger A.J."/>
            <person name="Ruiz-Trillo I."/>
            <person name="Lander E."/>
            <person name="Nusbaum C."/>
        </authorList>
    </citation>
    <scope>NUCLEOTIDE SEQUENCE [LARGE SCALE GENOMIC DNA]</scope>
    <source>
        <strain evidence="3 4">DAOM BR117</strain>
    </source>
</reference>
<organism evidence="3 4">
    <name type="scientific">Spizellomyces punctatus (strain DAOM BR117)</name>
    <dbReference type="NCBI Taxonomy" id="645134"/>
    <lineage>
        <taxon>Eukaryota</taxon>
        <taxon>Fungi</taxon>
        <taxon>Fungi incertae sedis</taxon>
        <taxon>Chytridiomycota</taxon>
        <taxon>Chytridiomycota incertae sedis</taxon>
        <taxon>Chytridiomycetes</taxon>
        <taxon>Spizellomycetales</taxon>
        <taxon>Spizellomycetaceae</taxon>
        <taxon>Spizellomyces</taxon>
    </lineage>
</organism>
<evidence type="ECO:0008006" key="5">
    <source>
        <dbReference type="Google" id="ProtNLM"/>
    </source>
</evidence>
<dbReference type="InterPro" id="IPR029069">
    <property type="entry name" value="HotDog_dom_sf"/>
</dbReference>
<name>A0A0L0HF83_SPIPD</name>
<dbReference type="Pfam" id="PF20789">
    <property type="entry name" value="4HBT_3C"/>
    <property type="match status" value="1"/>
</dbReference>
<dbReference type="VEuPathDB" id="FungiDB:SPPG_04448"/>
<dbReference type="InterPro" id="IPR042171">
    <property type="entry name" value="Acyl-CoA_hotdog"/>
</dbReference>
<dbReference type="Proteomes" id="UP000053201">
    <property type="component" value="Unassembled WGS sequence"/>
</dbReference>
<keyword evidence="4" id="KW-1185">Reference proteome</keyword>
<dbReference type="RefSeq" id="XP_016608145.1">
    <property type="nucleotide sequence ID" value="XM_016752682.1"/>
</dbReference>
<dbReference type="InParanoid" id="A0A0L0HF83"/>
<dbReference type="PANTHER" id="PTHR38110:SF1">
    <property type="entry name" value="THIOESTERASE DOMAIN-CONTAINING PROTEIN"/>
    <property type="match status" value="1"/>
</dbReference>
<feature type="domain" description="Acyl-CoA thioesterase-like N-terminal HotDog" evidence="1">
    <location>
        <begin position="31"/>
        <end position="111"/>
    </location>
</feature>
<dbReference type="STRING" id="645134.A0A0L0HF83"/>
<dbReference type="EMBL" id="KQ257456">
    <property type="protein sequence ID" value="KND00106.1"/>
    <property type="molecule type" value="Genomic_DNA"/>
</dbReference>
<dbReference type="InterPro" id="IPR052389">
    <property type="entry name" value="Sec_Metab_Biosynth-Assoc"/>
</dbReference>
<dbReference type="Pfam" id="PF13622">
    <property type="entry name" value="4HBT_3"/>
    <property type="match status" value="1"/>
</dbReference>
<dbReference type="eggNOG" id="ENOG502S4FF">
    <property type="taxonomic scope" value="Eukaryota"/>
</dbReference>
<dbReference type="AlphaFoldDB" id="A0A0L0HF83"/>
<accession>A0A0L0HF83</accession>
<evidence type="ECO:0000259" key="2">
    <source>
        <dbReference type="Pfam" id="PF20789"/>
    </source>
</evidence>
<dbReference type="OrthoDB" id="2133080at2759"/>
<feature type="domain" description="Acyl-CoA thioesterase-like C-terminal" evidence="2">
    <location>
        <begin position="147"/>
        <end position="278"/>
    </location>
</feature>
<gene>
    <name evidence="3" type="ORF">SPPG_04448</name>
</gene>